<evidence type="ECO:0000256" key="1">
    <source>
        <dbReference type="SAM" id="SignalP"/>
    </source>
</evidence>
<comment type="caution">
    <text evidence="2">The sequence shown here is derived from an EMBL/GenBank/DDBJ whole genome shotgun (WGS) entry which is preliminary data.</text>
</comment>
<dbReference type="RefSeq" id="WP_254082830.1">
    <property type="nucleotide sequence ID" value="NZ_JAHESE010000001.1"/>
</dbReference>
<feature type="signal peptide" evidence="1">
    <location>
        <begin position="1"/>
        <end position="21"/>
    </location>
</feature>
<name>A0AAP2DTH7_9BACT</name>
<evidence type="ECO:0000313" key="2">
    <source>
        <dbReference type="EMBL" id="MBT1707255.1"/>
    </source>
</evidence>
<feature type="chain" id="PRO_5042846669" evidence="1">
    <location>
        <begin position="22"/>
        <end position="401"/>
    </location>
</feature>
<gene>
    <name evidence="2" type="ORF">KK062_03435</name>
</gene>
<dbReference type="Proteomes" id="UP001319080">
    <property type="component" value="Unassembled WGS sequence"/>
</dbReference>
<reference evidence="2 3" key="1">
    <citation type="submission" date="2021-05" db="EMBL/GenBank/DDBJ databases">
        <title>A Polyphasic approach of four new species of the genus Ohtaekwangia: Ohtaekwangia histidinii sp. nov., Ohtaekwangia cretensis sp. nov., Ohtaekwangia indiensis sp. nov., Ohtaekwangia reichenbachii sp. nov. from diverse environment.</title>
        <authorList>
            <person name="Octaviana S."/>
        </authorList>
    </citation>
    <scope>NUCLEOTIDE SEQUENCE [LARGE SCALE GENOMIC DNA]</scope>
    <source>
        <strain evidence="2 3">PWU5</strain>
    </source>
</reference>
<proteinExistence type="predicted"/>
<dbReference type="InterPro" id="IPR025401">
    <property type="entry name" value="DUF4374"/>
</dbReference>
<dbReference type="EMBL" id="JAHESE010000001">
    <property type="protein sequence ID" value="MBT1707255.1"/>
    <property type="molecule type" value="Genomic_DNA"/>
</dbReference>
<dbReference type="Pfam" id="PF14298">
    <property type="entry name" value="DUF4374"/>
    <property type="match status" value="2"/>
</dbReference>
<organism evidence="2 3">
    <name type="scientific">Dawidia cretensis</name>
    <dbReference type="NCBI Taxonomy" id="2782350"/>
    <lineage>
        <taxon>Bacteria</taxon>
        <taxon>Pseudomonadati</taxon>
        <taxon>Bacteroidota</taxon>
        <taxon>Cytophagia</taxon>
        <taxon>Cytophagales</taxon>
        <taxon>Chryseotaleaceae</taxon>
        <taxon>Dawidia</taxon>
    </lineage>
</organism>
<keyword evidence="1" id="KW-0732">Signal</keyword>
<keyword evidence="3" id="KW-1185">Reference proteome</keyword>
<evidence type="ECO:0000313" key="3">
    <source>
        <dbReference type="Proteomes" id="UP001319080"/>
    </source>
</evidence>
<protein>
    <submittedName>
        <fullName evidence="2">DUF4374 domain-containing protein</fullName>
    </submittedName>
</protein>
<sequence>MNIKIKLAALLVAMTFVVSCSDDDDNDAANSGNFILTVTPFAATGVADYLLTASSLDTGKITTEGNGIEQDGTYRYYVTHNNKFFSMLYGQGNPGAVTAYNILDGKLNKLTNFQTETVQAFAPVNDDLLLIKISRNLTAPSSLWYKVNTESLTITSEGTINTLEMTGLEELAHFTWVKQVGNKVFAPYQTIKDRNFNTDYPDQAWIAVFNYADMKLEKVIEDDRTSFIGSYFKDGLNVAENGDVYAYSPSAATTNGELSSTKKSAITRIKAGTTEFDDYYFDVEAASGGMNITSWLYVGNNNYIVHSQTESERTAYPAGLHVGVVNVVDKTYKPVTGLPEVADIVGLTTNNYTPKDGRTGYLGVTLKTGVSYVYKIDVTTQTATRGLEVEGGGITAIQHLD</sequence>
<accession>A0AAP2DTH7</accession>
<dbReference type="AlphaFoldDB" id="A0AAP2DTH7"/>
<dbReference type="PROSITE" id="PS51257">
    <property type="entry name" value="PROKAR_LIPOPROTEIN"/>
    <property type="match status" value="1"/>
</dbReference>